<evidence type="ECO:0000256" key="2">
    <source>
        <dbReference type="SAM" id="MobiDB-lite"/>
    </source>
</evidence>
<feature type="region of interest" description="Disordered" evidence="2">
    <location>
        <begin position="1"/>
        <end position="134"/>
    </location>
</feature>
<dbReference type="SUPFAM" id="SSF53098">
    <property type="entry name" value="Ribonuclease H-like"/>
    <property type="match status" value="1"/>
</dbReference>
<feature type="domain" description="Piwi" evidence="4">
    <location>
        <begin position="643"/>
        <end position="948"/>
    </location>
</feature>
<feature type="domain" description="PAZ" evidence="3">
    <location>
        <begin position="378"/>
        <end position="487"/>
    </location>
</feature>
<dbReference type="Pfam" id="PF08699">
    <property type="entry name" value="ArgoL1"/>
    <property type="match status" value="1"/>
</dbReference>
<feature type="compositionally biased region" description="Basic residues" evidence="2">
    <location>
        <begin position="48"/>
        <end position="59"/>
    </location>
</feature>
<dbReference type="SUPFAM" id="SSF101690">
    <property type="entry name" value="PAZ domain"/>
    <property type="match status" value="1"/>
</dbReference>
<dbReference type="SMART" id="SM01163">
    <property type="entry name" value="DUF1785"/>
    <property type="match status" value="1"/>
</dbReference>
<evidence type="ECO:0000313" key="5">
    <source>
        <dbReference type="EMBL" id="KAG8228778.1"/>
    </source>
</evidence>
<feature type="compositionally biased region" description="Low complexity" evidence="2">
    <location>
        <begin position="114"/>
        <end position="123"/>
    </location>
</feature>
<dbReference type="InterPro" id="IPR036397">
    <property type="entry name" value="RNaseH_sf"/>
</dbReference>
<reference evidence="5" key="1">
    <citation type="submission" date="2013-04" db="EMBL/GenBank/DDBJ databases">
        <authorList>
            <person name="Qu J."/>
            <person name="Murali S.C."/>
            <person name="Bandaranaike D."/>
            <person name="Bellair M."/>
            <person name="Blankenburg K."/>
            <person name="Chao H."/>
            <person name="Dinh H."/>
            <person name="Doddapaneni H."/>
            <person name="Downs B."/>
            <person name="Dugan-Rocha S."/>
            <person name="Elkadiri S."/>
            <person name="Gnanaolivu R.D."/>
            <person name="Hernandez B."/>
            <person name="Javaid M."/>
            <person name="Jayaseelan J.C."/>
            <person name="Lee S."/>
            <person name="Li M."/>
            <person name="Ming W."/>
            <person name="Munidasa M."/>
            <person name="Muniz J."/>
            <person name="Nguyen L."/>
            <person name="Ongeri F."/>
            <person name="Osuji N."/>
            <person name="Pu L.-L."/>
            <person name="Puazo M."/>
            <person name="Qu C."/>
            <person name="Quiroz J."/>
            <person name="Raj R."/>
            <person name="Weissenberger G."/>
            <person name="Xin Y."/>
            <person name="Zou X."/>
            <person name="Han Y."/>
            <person name="Richards S."/>
            <person name="Worley K."/>
            <person name="Muzny D."/>
            <person name="Gibbs R."/>
        </authorList>
    </citation>
    <scope>NUCLEOTIDE SEQUENCE</scope>
    <source>
        <strain evidence="5">Sampled in the wild</strain>
    </source>
</reference>
<evidence type="ECO:0000313" key="6">
    <source>
        <dbReference type="Proteomes" id="UP000792457"/>
    </source>
</evidence>
<dbReference type="SMART" id="SM00950">
    <property type="entry name" value="Piwi"/>
    <property type="match status" value="1"/>
</dbReference>
<keyword evidence="6" id="KW-1185">Reference proteome</keyword>
<dbReference type="Pfam" id="PF16488">
    <property type="entry name" value="ArgoL2"/>
    <property type="match status" value="1"/>
</dbReference>
<dbReference type="InterPro" id="IPR003100">
    <property type="entry name" value="PAZ_dom"/>
</dbReference>
<dbReference type="Gene3D" id="3.30.420.10">
    <property type="entry name" value="Ribonuclease H-like superfamily/Ribonuclease H"/>
    <property type="match status" value="1"/>
</dbReference>
<dbReference type="InterPro" id="IPR003165">
    <property type="entry name" value="Piwi"/>
</dbReference>
<dbReference type="Gene3D" id="2.170.260.10">
    <property type="entry name" value="paz domain"/>
    <property type="match status" value="1"/>
</dbReference>
<proteinExistence type="inferred from homology"/>
<evidence type="ECO:0000259" key="3">
    <source>
        <dbReference type="PROSITE" id="PS50821"/>
    </source>
</evidence>
<dbReference type="CDD" id="cd02846">
    <property type="entry name" value="PAZ_argonaute_like"/>
    <property type="match status" value="1"/>
</dbReference>
<dbReference type="InterPro" id="IPR012337">
    <property type="entry name" value="RNaseH-like_sf"/>
</dbReference>
<dbReference type="Gene3D" id="3.40.50.2300">
    <property type="match status" value="1"/>
</dbReference>
<dbReference type="SMART" id="SM00949">
    <property type="entry name" value="PAZ"/>
    <property type="match status" value="1"/>
</dbReference>
<dbReference type="PROSITE" id="PS50821">
    <property type="entry name" value="PAZ"/>
    <property type="match status" value="1"/>
</dbReference>
<dbReference type="AlphaFoldDB" id="A0A8K0KAA5"/>
<reference evidence="5" key="2">
    <citation type="submission" date="2017-10" db="EMBL/GenBank/DDBJ databases">
        <title>Ladona fulva Genome sequencing and assembly.</title>
        <authorList>
            <person name="Murali S."/>
            <person name="Richards S."/>
            <person name="Bandaranaike D."/>
            <person name="Bellair M."/>
            <person name="Blankenburg K."/>
            <person name="Chao H."/>
            <person name="Dinh H."/>
            <person name="Doddapaneni H."/>
            <person name="Dugan-Rocha S."/>
            <person name="Elkadiri S."/>
            <person name="Gnanaolivu R."/>
            <person name="Hernandez B."/>
            <person name="Skinner E."/>
            <person name="Javaid M."/>
            <person name="Lee S."/>
            <person name="Li M."/>
            <person name="Ming W."/>
            <person name="Munidasa M."/>
            <person name="Muniz J."/>
            <person name="Nguyen L."/>
            <person name="Hughes D."/>
            <person name="Osuji N."/>
            <person name="Pu L.-L."/>
            <person name="Puazo M."/>
            <person name="Qu C."/>
            <person name="Quiroz J."/>
            <person name="Raj R."/>
            <person name="Weissenberger G."/>
            <person name="Xin Y."/>
            <person name="Zou X."/>
            <person name="Han Y."/>
            <person name="Worley K."/>
            <person name="Muzny D."/>
            <person name="Gibbs R."/>
        </authorList>
    </citation>
    <scope>NUCLEOTIDE SEQUENCE</scope>
    <source>
        <strain evidence="5">Sampled in the wild</strain>
    </source>
</reference>
<organism evidence="5 6">
    <name type="scientific">Ladona fulva</name>
    <name type="common">Scarce chaser dragonfly</name>
    <name type="synonym">Libellula fulva</name>
    <dbReference type="NCBI Taxonomy" id="123851"/>
    <lineage>
        <taxon>Eukaryota</taxon>
        <taxon>Metazoa</taxon>
        <taxon>Ecdysozoa</taxon>
        <taxon>Arthropoda</taxon>
        <taxon>Hexapoda</taxon>
        <taxon>Insecta</taxon>
        <taxon>Pterygota</taxon>
        <taxon>Palaeoptera</taxon>
        <taxon>Odonata</taxon>
        <taxon>Epiprocta</taxon>
        <taxon>Anisoptera</taxon>
        <taxon>Libelluloidea</taxon>
        <taxon>Libellulidae</taxon>
        <taxon>Ladona</taxon>
    </lineage>
</organism>
<evidence type="ECO:0000256" key="1">
    <source>
        <dbReference type="RuleBase" id="RU361178"/>
    </source>
</evidence>
<dbReference type="InterPro" id="IPR032474">
    <property type="entry name" value="Argonaute_N"/>
</dbReference>
<dbReference type="OrthoDB" id="10252740at2759"/>
<dbReference type="GO" id="GO:0003723">
    <property type="term" value="F:RNA binding"/>
    <property type="evidence" value="ECO:0007669"/>
    <property type="project" value="InterPro"/>
</dbReference>
<gene>
    <name evidence="5" type="ORF">J437_LFUL019805</name>
</gene>
<dbReference type="InterPro" id="IPR045246">
    <property type="entry name" value="Piwi_ago-like"/>
</dbReference>
<dbReference type="CDD" id="cd04657">
    <property type="entry name" value="Piwi_ago-like"/>
    <property type="match status" value="1"/>
</dbReference>
<sequence>MGKNRRGRKGGGVSEEVKVSGQGGVGQSQGATHIQGASVAESGGGRGNHGRGVRGRRPRGGFGEGLGLPTRGKGDGGIELGEDVVQQSSWGRGSPFGSSLSDEPPIPGGGQAFSKSPSPNQQPSWPPKRQNTSSANLLPEKAPIASTSQPIISSEVSTEKLSAIEKLSLKHKSASLTPPIRKSEGETGRKIEVETNHLPFSIKVKEIIHYDVSIEPDKPKRLMRFVMEAFRQKFYRNRYPAFDGKKNLYSSGFLEFKESVSGEVTVRDDERQMDLEFKVTIKFAARIDTTVLGTYMRMGSSTDIPQRAIQAIDVVLRSAPALRFTPVGRSYFTPPQCQILNLGEGMELWYGFYQSAILGWKPFINVDVAHKGFPKKQKCLDVLKELCGRMDNLDRRDQIRIEKYLKGLKVEYEIPSFPNSKRTYKVNGLRQPANKESFMHEGKKMTIEQYYAQVKKYRLQYPLLPCLHLGSPQRTMYMPMELCTVASGQVVMRKLTEMQTRKMIKEAATAAHVRKEKIMTTLHKVGFGANPTLKEFGIDIGGSFERVPARILEPPQLSHIRGEVTKGVWKTLKFVDGKDLNNWVILNLDSWIGRGKLDGFASLMMSNGGPLGMKIALPRIESADIRSNWTECLNPQLFGNPELMVVIFPAQTKGIYEKVKQTAELRYGILTQCIKGETIKKMNPATASNILLKINAKLNGVNHMLQNRKISIGVSFFERPCMIVGADVTHPSPDATNIPSVAAVVASLDIHAFRYAMEYRLQPPRVEIIKDLENIMKNHLINYYKKNGQAKPERIIMFRDGVSDGQFAEVLNEELMAMRRACISLQSDYKPKITFLVVQKRHHTRFFPSPDIADGRNGNVPAGTIVDTKITHPTELDFYLVSHAGIQGTSRPTKYHLLWDDSDFSTDELEALTYHLCHMFSRCTRSVSYPAPTYYAHLGAFRARAYIGDRYVHLQLALKRFCLLK</sequence>
<dbReference type="Pfam" id="PF16486">
    <property type="entry name" value="ArgoN"/>
    <property type="match status" value="1"/>
</dbReference>
<dbReference type="InterPro" id="IPR032472">
    <property type="entry name" value="ArgoL2"/>
</dbReference>
<comment type="caution">
    <text evidence="5">The sequence shown here is derived from an EMBL/GenBank/DDBJ whole genome shotgun (WGS) entry which is preliminary data.</text>
</comment>
<dbReference type="EMBL" id="KZ308389">
    <property type="protein sequence ID" value="KAG8228778.1"/>
    <property type="molecule type" value="Genomic_DNA"/>
</dbReference>
<dbReference type="InterPro" id="IPR014811">
    <property type="entry name" value="ArgoL1"/>
</dbReference>
<dbReference type="GO" id="GO:0034587">
    <property type="term" value="P:piRNA processing"/>
    <property type="evidence" value="ECO:0007669"/>
    <property type="project" value="UniProtKB-ARBA"/>
</dbReference>
<feature type="compositionally biased region" description="Polar residues" evidence="2">
    <location>
        <begin position="85"/>
        <end position="101"/>
    </location>
</feature>
<protein>
    <submittedName>
        <fullName evidence="5">Argonaute-2</fullName>
    </submittedName>
</protein>
<dbReference type="PANTHER" id="PTHR22891">
    <property type="entry name" value="EUKARYOTIC TRANSLATION INITIATION FACTOR 2C"/>
    <property type="match status" value="1"/>
</dbReference>
<dbReference type="Proteomes" id="UP000792457">
    <property type="component" value="Unassembled WGS sequence"/>
</dbReference>
<accession>A0A8K0KAA5</accession>
<dbReference type="Pfam" id="PF02170">
    <property type="entry name" value="PAZ"/>
    <property type="match status" value="1"/>
</dbReference>
<comment type="similarity">
    <text evidence="1">Belongs to the argonaute family.</text>
</comment>
<name>A0A8K0KAA5_LADFU</name>
<dbReference type="InterPro" id="IPR036085">
    <property type="entry name" value="PAZ_dom_sf"/>
</dbReference>
<dbReference type="PROSITE" id="PS50822">
    <property type="entry name" value="PIWI"/>
    <property type="match status" value="1"/>
</dbReference>
<dbReference type="Pfam" id="PF02171">
    <property type="entry name" value="Piwi"/>
    <property type="match status" value="1"/>
</dbReference>
<evidence type="ECO:0000259" key="4">
    <source>
        <dbReference type="PROSITE" id="PS50822"/>
    </source>
</evidence>